<dbReference type="PANTHER" id="PTHR43591:SF105">
    <property type="entry name" value="METHYLTRANSFERASE DOMAIN-CONTAINING PROTEIN-RELATED"/>
    <property type="match status" value="1"/>
</dbReference>
<sequence length="285" mass="31892">MTTAQTEKLSMPSEIFDEMARKYKNGLGGAQNDIVRALLSHSKERHPIKSDSIIHDNACGPAVVTSEILTRGIDPLPHIFATDYAQGMVEIANSYKERGGWDTVSVQQMDGQALSFEDEKFTHSISSLGVFMFPDDKKGLAEMYRTLKPGGWVGVTSWSDVRWPTAAISTYEKLFPDAKEPIILPQVKNWMDPENCQKNLRQAGFHSIKVETIPCINRQPTKEMGASAFAEFLRHVSPTVKSWDDQTREEFMLSFRQLIEDMYSPSTNGSGVELTMYAIVTSGSK</sequence>
<evidence type="ECO:0000313" key="1">
    <source>
        <dbReference type="EMBL" id="KAK6511088.1"/>
    </source>
</evidence>
<dbReference type="Proteomes" id="UP001370758">
    <property type="component" value="Unassembled WGS sequence"/>
</dbReference>
<proteinExistence type="predicted"/>
<name>A0AAV9WLQ8_9PEZI</name>
<dbReference type="Pfam" id="PF01209">
    <property type="entry name" value="Ubie_methyltran"/>
    <property type="match status" value="1"/>
</dbReference>
<evidence type="ECO:0008006" key="3">
    <source>
        <dbReference type="Google" id="ProtNLM"/>
    </source>
</evidence>
<protein>
    <recommendedName>
        <fullName evidence="3">Methyltransferase domain-containing protein</fullName>
    </recommendedName>
</protein>
<gene>
    <name evidence="1" type="ORF">TWF481_000010</name>
</gene>
<dbReference type="SUPFAM" id="SSF53335">
    <property type="entry name" value="S-adenosyl-L-methionine-dependent methyltransferases"/>
    <property type="match status" value="1"/>
</dbReference>
<accession>A0AAV9WLQ8</accession>
<evidence type="ECO:0000313" key="2">
    <source>
        <dbReference type="Proteomes" id="UP001370758"/>
    </source>
</evidence>
<dbReference type="CDD" id="cd02440">
    <property type="entry name" value="AdoMet_MTases"/>
    <property type="match status" value="1"/>
</dbReference>
<dbReference type="PANTHER" id="PTHR43591">
    <property type="entry name" value="METHYLTRANSFERASE"/>
    <property type="match status" value="1"/>
</dbReference>
<comment type="caution">
    <text evidence="1">The sequence shown here is derived from an EMBL/GenBank/DDBJ whole genome shotgun (WGS) entry which is preliminary data.</text>
</comment>
<keyword evidence="2" id="KW-1185">Reference proteome</keyword>
<reference evidence="1 2" key="1">
    <citation type="submission" date="2023-08" db="EMBL/GenBank/DDBJ databases">
        <authorList>
            <person name="Palmer J.M."/>
        </authorList>
    </citation>
    <scope>NUCLEOTIDE SEQUENCE [LARGE SCALE GENOMIC DNA]</scope>
    <source>
        <strain evidence="1 2">TWF481</strain>
    </source>
</reference>
<dbReference type="GO" id="GO:0008168">
    <property type="term" value="F:methyltransferase activity"/>
    <property type="evidence" value="ECO:0007669"/>
    <property type="project" value="TreeGrafter"/>
</dbReference>
<dbReference type="InterPro" id="IPR029063">
    <property type="entry name" value="SAM-dependent_MTases_sf"/>
</dbReference>
<dbReference type="AlphaFoldDB" id="A0AAV9WLQ8"/>
<organism evidence="1 2">
    <name type="scientific">Arthrobotrys musiformis</name>
    <dbReference type="NCBI Taxonomy" id="47236"/>
    <lineage>
        <taxon>Eukaryota</taxon>
        <taxon>Fungi</taxon>
        <taxon>Dikarya</taxon>
        <taxon>Ascomycota</taxon>
        <taxon>Pezizomycotina</taxon>
        <taxon>Orbiliomycetes</taxon>
        <taxon>Orbiliales</taxon>
        <taxon>Orbiliaceae</taxon>
        <taxon>Arthrobotrys</taxon>
    </lineage>
</organism>
<dbReference type="Gene3D" id="3.40.50.150">
    <property type="entry name" value="Vaccinia Virus protein VP39"/>
    <property type="match status" value="1"/>
</dbReference>
<dbReference type="EMBL" id="JAVHJL010000001">
    <property type="protein sequence ID" value="KAK6511088.1"/>
    <property type="molecule type" value="Genomic_DNA"/>
</dbReference>